<dbReference type="RefSeq" id="WP_311625628.1">
    <property type="nucleotide sequence ID" value="NZ_JAVRFE010000032.1"/>
</dbReference>
<comment type="caution">
    <text evidence="2">The sequence shown here is derived from an EMBL/GenBank/DDBJ whole genome shotgun (WGS) entry which is preliminary data.</text>
</comment>
<dbReference type="EMBL" id="JAVRFE010000032">
    <property type="protein sequence ID" value="MDT0458549.1"/>
    <property type="molecule type" value="Genomic_DNA"/>
</dbReference>
<accession>A0ABU2TCA8</accession>
<evidence type="ECO:0000259" key="1">
    <source>
        <dbReference type="Pfam" id="PF12697"/>
    </source>
</evidence>
<feature type="domain" description="AB hydrolase-1" evidence="1">
    <location>
        <begin position="41"/>
        <end position="249"/>
    </location>
</feature>
<dbReference type="Gene3D" id="3.40.50.1820">
    <property type="entry name" value="alpha/beta hydrolase"/>
    <property type="match status" value="1"/>
</dbReference>
<evidence type="ECO:0000313" key="3">
    <source>
        <dbReference type="Proteomes" id="UP001180551"/>
    </source>
</evidence>
<dbReference type="GO" id="GO:0016787">
    <property type="term" value="F:hydrolase activity"/>
    <property type="evidence" value="ECO:0007669"/>
    <property type="project" value="UniProtKB-KW"/>
</dbReference>
<dbReference type="PANTHER" id="PTHR43798">
    <property type="entry name" value="MONOACYLGLYCEROL LIPASE"/>
    <property type="match status" value="1"/>
</dbReference>
<name>A0ABU2TCA8_9ACTN</name>
<organism evidence="2 3">
    <name type="scientific">Streptomyces mooreae</name>
    <dbReference type="NCBI Taxonomy" id="3075523"/>
    <lineage>
        <taxon>Bacteria</taxon>
        <taxon>Bacillati</taxon>
        <taxon>Actinomycetota</taxon>
        <taxon>Actinomycetes</taxon>
        <taxon>Kitasatosporales</taxon>
        <taxon>Streptomycetaceae</taxon>
        <taxon>Streptomyces</taxon>
    </lineage>
</organism>
<dbReference type="SUPFAM" id="SSF53474">
    <property type="entry name" value="alpha/beta-Hydrolases"/>
    <property type="match status" value="1"/>
</dbReference>
<evidence type="ECO:0000313" key="2">
    <source>
        <dbReference type="EMBL" id="MDT0458549.1"/>
    </source>
</evidence>
<dbReference type="PANTHER" id="PTHR43798:SF5">
    <property type="entry name" value="MONOACYLGLYCEROL LIPASE ABHD6"/>
    <property type="match status" value="1"/>
</dbReference>
<proteinExistence type="predicted"/>
<reference evidence="2" key="1">
    <citation type="submission" date="2024-05" db="EMBL/GenBank/DDBJ databases">
        <title>30 novel species of actinomycetes from the DSMZ collection.</title>
        <authorList>
            <person name="Nouioui I."/>
        </authorList>
    </citation>
    <scope>NUCLEOTIDE SEQUENCE</scope>
    <source>
        <strain evidence="2">DSM 41527</strain>
    </source>
</reference>
<dbReference type="InterPro" id="IPR029058">
    <property type="entry name" value="AB_hydrolase_fold"/>
</dbReference>
<keyword evidence="3" id="KW-1185">Reference proteome</keyword>
<keyword evidence="2" id="KW-0378">Hydrolase</keyword>
<dbReference type="InterPro" id="IPR000073">
    <property type="entry name" value="AB_hydrolase_1"/>
</dbReference>
<dbReference type="Pfam" id="PF12697">
    <property type="entry name" value="Abhydrolase_6"/>
    <property type="match status" value="1"/>
</dbReference>
<dbReference type="InterPro" id="IPR050266">
    <property type="entry name" value="AB_hydrolase_sf"/>
</dbReference>
<protein>
    <submittedName>
        <fullName evidence="2">Alpha/beta hydrolase</fullName>
    </submittedName>
</protein>
<sequence>MNGALPENAGAETATSFARLVDIGHGRMMYLECHGSGSPTVVLVPGLVAAADTWSYVTGPDGGRKPSSSAVYPAVGRFTRVCSYDRPGTVRENGKFTTSSTVAQPTTARGDVADLHALLKAAKVPGPYVLAGWSAGGPIVRIYAGEYPHEVSGLVLVDAESEFLQSRLTPRQFGTFLALIRNDDKKRIAQWKDVERQNPAIVFGQVRAARPVPKIPVVVLTGDEFDAEAFRARLPAHAPADFPQVFWRAQRASQRDLAGRFPSAQHITKTQSDHNIQNNRPQLVTDAVREVVEKARRRPSGTPSS</sequence>
<gene>
    <name evidence="2" type="ORF">RM550_22910</name>
</gene>
<dbReference type="Proteomes" id="UP001180551">
    <property type="component" value="Unassembled WGS sequence"/>
</dbReference>